<evidence type="ECO:0000313" key="9">
    <source>
        <dbReference type="EMBL" id="GLK48716.1"/>
    </source>
</evidence>
<dbReference type="NCBIfam" id="TIGR01988">
    <property type="entry name" value="Ubi-OHases"/>
    <property type="match status" value="1"/>
</dbReference>
<comment type="similarity">
    <text evidence="3">Belongs to the UbiH/COQ6 family.</text>
</comment>
<reference evidence="9" key="2">
    <citation type="submission" date="2023-01" db="EMBL/GenBank/DDBJ databases">
        <authorList>
            <person name="Sun Q."/>
            <person name="Evtushenko L."/>
        </authorList>
    </citation>
    <scope>NUCLEOTIDE SEQUENCE</scope>
    <source>
        <strain evidence="9">VKM B-1499</strain>
    </source>
</reference>
<comment type="caution">
    <text evidence="9">The sequence shown here is derived from an EMBL/GenBank/DDBJ whole genome shotgun (WGS) entry which is preliminary data.</text>
</comment>
<comment type="pathway">
    <text evidence="2">Cofactor biosynthesis; ubiquinone biosynthesis.</text>
</comment>
<keyword evidence="10" id="KW-1185">Reference proteome</keyword>
<dbReference type="InterPro" id="IPR002938">
    <property type="entry name" value="FAD-bd"/>
</dbReference>
<keyword evidence="7" id="KW-0503">Monooxygenase</keyword>
<dbReference type="Gene3D" id="3.50.50.60">
    <property type="entry name" value="FAD/NAD(P)-binding domain"/>
    <property type="match status" value="2"/>
</dbReference>
<sequence>MTISSLDLYVIERDKPVMADTDRYDIIIAGAGLAGAAFALAATQGGLKVVLVDPQPFSAQLAPTFDGRSTAVAFSTFRMLDALGLGETLRPHACRMDHILVTDGRRPGAASRAASPAFLRFDAEEIGGRTGGEPLGYMVENRRIRAALAEAVTAAGIEVRAPASVASVETDTGKATVTLADGSVLTAALVVGAEGRGSTVRRAAGIETVGWGYGQSGVVATVRLGRNHGNVAHEYFLPSGPFAILPLTDQRASLVWTETTRRAEALRDASDAAFQSHLMRRFGEFLEGVSVEGPRFVYPLSLSLAEKLIAPRIALIGDAAHGVHPVAGQGLNMGLKDAAALAEVLAEAARLGEDLGAETVLERYARWRRFDTAALAAGFDAFVRLFSNDIAPVRIARDLGMAAVNRIGPLRRAFMQEAGGATGDLPRLLRGEAV</sequence>
<dbReference type="SUPFAM" id="SSF51905">
    <property type="entry name" value="FAD/NAD(P)-binding domain"/>
    <property type="match status" value="1"/>
</dbReference>
<keyword evidence="6" id="KW-0560">Oxidoreductase</keyword>
<reference evidence="9" key="1">
    <citation type="journal article" date="2014" name="Int. J. Syst. Evol. Microbiol.">
        <title>Complete genome of a new Firmicutes species belonging to the dominant human colonic microbiota ('Ruminococcus bicirculans') reveals two chromosomes and a selective capacity to utilize plant glucans.</title>
        <authorList>
            <consortium name="NISC Comparative Sequencing Program"/>
            <person name="Wegmann U."/>
            <person name="Louis P."/>
            <person name="Goesmann A."/>
            <person name="Henrissat B."/>
            <person name="Duncan S.H."/>
            <person name="Flint H.J."/>
        </authorList>
    </citation>
    <scope>NUCLEOTIDE SEQUENCE</scope>
    <source>
        <strain evidence="9">VKM B-1499</strain>
    </source>
</reference>
<dbReference type="InterPro" id="IPR036188">
    <property type="entry name" value="FAD/NAD-bd_sf"/>
</dbReference>
<evidence type="ECO:0000256" key="2">
    <source>
        <dbReference type="ARBA" id="ARBA00004749"/>
    </source>
</evidence>
<gene>
    <name evidence="9" type="ORF">GCM10017620_16890</name>
</gene>
<organism evidence="9 10">
    <name type="scientific">Brevundimonas intermedia</name>
    <dbReference type="NCBI Taxonomy" id="74315"/>
    <lineage>
        <taxon>Bacteria</taxon>
        <taxon>Pseudomonadati</taxon>
        <taxon>Pseudomonadota</taxon>
        <taxon>Alphaproteobacteria</taxon>
        <taxon>Caulobacterales</taxon>
        <taxon>Caulobacteraceae</taxon>
        <taxon>Brevundimonas</taxon>
    </lineage>
</organism>
<dbReference type="PANTHER" id="PTHR43876:SF7">
    <property type="entry name" value="UBIQUINONE BIOSYNTHESIS MONOOXYGENASE COQ6, MITOCHONDRIAL"/>
    <property type="match status" value="1"/>
</dbReference>
<dbReference type="Pfam" id="PF01494">
    <property type="entry name" value="FAD_binding_3"/>
    <property type="match status" value="1"/>
</dbReference>
<dbReference type="PRINTS" id="PR00420">
    <property type="entry name" value="RNGMNOXGNASE"/>
</dbReference>
<feature type="domain" description="FAD-binding" evidence="8">
    <location>
        <begin position="24"/>
        <end position="368"/>
    </location>
</feature>
<evidence type="ECO:0000256" key="4">
    <source>
        <dbReference type="ARBA" id="ARBA00022630"/>
    </source>
</evidence>
<dbReference type="EMBL" id="BSFD01000004">
    <property type="protein sequence ID" value="GLK48716.1"/>
    <property type="molecule type" value="Genomic_DNA"/>
</dbReference>
<evidence type="ECO:0000256" key="5">
    <source>
        <dbReference type="ARBA" id="ARBA00022827"/>
    </source>
</evidence>
<evidence type="ECO:0000256" key="7">
    <source>
        <dbReference type="ARBA" id="ARBA00023033"/>
    </source>
</evidence>
<evidence type="ECO:0000256" key="6">
    <source>
        <dbReference type="ARBA" id="ARBA00023002"/>
    </source>
</evidence>
<dbReference type="InterPro" id="IPR010971">
    <property type="entry name" value="UbiH/COQ6"/>
</dbReference>
<evidence type="ECO:0000256" key="3">
    <source>
        <dbReference type="ARBA" id="ARBA00005349"/>
    </source>
</evidence>
<keyword evidence="5" id="KW-0274">FAD</keyword>
<evidence type="ECO:0000313" key="10">
    <source>
        <dbReference type="Proteomes" id="UP001143509"/>
    </source>
</evidence>
<keyword evidence="4" id="KW-0285">Flavoprotein</keyword>
<evidence type="ECO:0000256" key="1">
    <source>
        <dbReference type="ARBA" id="ARBA00001974"/>
    </source>
</evidence>
<dbReference type="InterPro" id="IPR051205">
    <property type="entry name" value="UbiH/COQ6_monooxygenase"/>
</dbReference>
<comment type="cofactor">
    <cofactor evidence="1">
        <name>FAD</name>
        <dbReference type="ChEBI" id="CHEBI:57692"/>
    </cofactor>
</comment>
<dbReference type="InterPro" id="IPR018168">
    <property type="entry name" value="Ubi_Hdrlase_CS"/>
</dbReference>
<dbReference type="PANTHER" id="PTHR43876">
    <property type="entry name" value="UBIQUINONE BIOSYNTHESIS MONOOXYGENASE COQ6, MITOCHONDRIAL"/>
    <property type="match status" value="1"/>
</dbReference>
<dbReference type="PROSITE" id="PS01304">
    <property type="entry name" value="UBIH"/>
    <property type="match status" value="1"/>
</dbReference>
<accession>A0ABQ5TA88</accession>
<name>A0ABQ5TA88_9CAUL</name>
<evidence type="ECO:0000259" key="8">
    <source>
        <dbReference type="Pfam" id="PF01494"/>
    </source>
</evidence>
<proteinExistence type="inferred from homology"/>
<dbReference type="Proteomes" id="UP001143509">
    <property type="component" value="Unassembled WGS sequence"/>
</dbReference>
<protein>
    <submittedName>
        <fullName evidence="9">2-octaprenyl-6-methoxyphenol hydroxylase</fullName>
    </submittedName>
</protein>